<organism evidence="2 3">
    <name type="scientific">Agromyces seonyuensis</name>
    <dbReference type="NCBI Taxonomy" id="2662446"/>
    <lineage>
        <taxon>Bacteria</taxon>
        <taxon>Bacillati</taxon>
        <taxon>Actinomycetota</taxon>
        <taxon>Actinomycetes</taxon>
        <taxon>Micrococcales</taxon>
        <taxon>Microbacteriaceae</taxon>
        <taxon>Agromyces</taxon>
    </lineage>
</organism>
<feature type="region of interest" description="Disordered" evidence="1">
    <location>
        <begin position="1"/>
        <end position="36"/>
    </location>
</feature>
<feature type="compositionally biased region" description="Low complexity" evidence="1">
    <location>
        <begin position="12"/>
        <end position="23"/>
    </location>
</feature>
<feature type="non-terminal residue" evidence="2">
    <location>
        <position position="1"/>
    </location>
</feature>
<feature type="non-terminal residue" evidence="2">
    <location>
        <position position="204"/>
    </location>
</feature>
<keyword evidence="3" id="KW-1185">Reference proteome</keyword>
<dbReference type="EMBL" id="WSTA01000165">
    <property type="protein sequence ID" value="MWC00444.1"/>
    <property type="molecule type" value="Genomic_DNA"/>
</dbReference>
<gene>
    <name evidence="2" type="ORF">GB864_18060</name>
</gene>
<dbReference type="AlphaFoldDB" id="A0A6I4P1A6"/>
<evidence type="ECO:0000256" key="1">
    <source>
        <dbReference type="SAM" id="MobiDB-lite"/>
    </source>
</evidence>
<sequence>GLARLGRAGARPDAAIASPGSAARADDGAPEDGGLRTLGLQFEPRRKLVRRPGQWQGPRDEPAQRAVHVDRIGLRPMVRSDRGAWVKDGLTWQNIAFQASAARIDPAQSRWFGQFAALKSAGPAIGGYGSEWLTLEEFDSPLLWAMLAEAQRLGIALVGGDAVPRVQLSARVEVGFDVRATGPALTAAEPGAAAGAGDALQPHP</sequence>
<accession>A0A6I4P1A6</accession>
<name>A0A6I4P1A6_9MICO</name>
<proteinExistence type="predicted"/>
<evidence type="ECO:0000313" key="2">
    <source>
        <dbReference type="EMBL" id="MWC00444.1"/>
    </source>
</evidence>
<protein>
    <submittedName>
        <fullName evidence="2">Uncharacterized protein</fullName>
    </submittedName>
</protein>
<evidence type="ECO:0000313" key="3">
    <source>
        <dbReference type="Proteomes" id="UP000438182"/>
    </source>
</evidence>
<dbReference type="Proteomes" id="UP000438182">
    <property type="component" value="Unassembled WGS sequence"/>
</dbReference>
<comment type="caution">
    <text evidence="2">The sequence shown here is derived from an EMBL/GenBank/DDBJ whole genome shotgun (WGS) entry which is preliminary data.</text>
</comment>
<reference evidence="2 3" key="1">
    <citation type="submission" date="2019-12" db="EMBL/GenBank/DDBJ databases">
        <authorList>
            <person name="Kim Y.S."/>
        </authorList>
    </citation>
    <scope>NUCLEOTIDE SEQUENCE [LARGE SCALE GENOMIC DNA]</scope>
    <source>
        <strain evidence="2 3">MMS17-SY077</strain>
    </source>
</reference>